<dbReference type="EMBL" id="CP012174">
    <property type="protein sequence ID" value="AKV79586.1"/>
    <property type="molecule type" value="Genomic_DNA"/>
</dbReference>
<reference evidence="1 7" key="1">
    <citation type="journal article" date="2014" name="J. Bacteriol.">
        <title>Role of an Archaeal PitA Transporter in the Copper and Arsenic Resistance of Metallosphaera sedula, an Extreme Thermoacidophile.</title>
        <authorList>
            <person name="McCarthy S."/>
            <person name="Ai C."/>
            <person name="Wheaton G."/>
            <person name="Tevatia R."/>
            <person name="Eckrich V."/>
            <person name="Kelly R."/>
            <person name="Blum P."/>
        </authorList>
    </citation>
    <scope>NUCLEOTIDE SEQUENCE [LARGE SCALE GENOMIC DNA]</scope>
    <source>
        <strain evidence="1 7">CuR1</strain>
    </source>
</reference>
<dbReference type="EMBL" id="CP012172">
    <property type="protein sequence ID" value="AKV75097.1"/>
    <property type="molecule type" value="Genomic_DNA"/>
</dbReference>
<name>A0A088E7F4_9CREN</name>
<accession>A0A088E7F4</accession>
<dbReference type="Proteomes" id="UP000062398">
    <property type="component" value="Chromosome"/>
</dbReference>
<dbReference type="GeneID" id="97612709"/>
<dbReference type="OrthoDB" id="40588at2157"/>
<reference evidence="9 10" key="2">
    <citation type="journal article" date="2015" name="Genome Announc.">
        <title>Complete Genome Sequences of Evolved Arsenate-Resistant Metallosphaera sedula Strains.</title>
        <authorList>
            <person name="Ai C."/>
            <person name="McCarthy S."/>
            <person name="Schackwitz W."/>
            <person name="Martin J."/>
            <person name="Lipzen A."/>
            <person name="Blum P."/>
        </authorList>
    </citation>
    <scope>NUCLEOTIDE SEQUENCE [LARGE SCALE GENOMIC DNA]</scope>
    <source>
        <strain evidence="4 10">ARS120-1</strain>
        <strain evidence="5 9">ARS120-2</strain>
        <strain evidence="2 12">ARS50-1</strain>
        <strain evidence="3 11">ARS50-2</strain>
    </source>
</reference>
<dbReference type="EMBL" id="CP012176">
    <property type="protein sequence ID" value="AKV84066.1"/>
    <property type="molecule type" value="Genomic_DNA"/>
</dbReference>
<protein>
    <recommendedName>
        <fullName evidence="13">Transcriptional regulator</fullName>
    </recommendedName>
</protein>
<evidence type="ECO:0000313" key="3">
    <source>
        <dbReference type="EMBL" id="AKV77335.1"/>
    </source>
</evidence>
<proteinExistence type="predicted"/>
<dbReference type="Proteomes" id="UP000056255">
    <property type="component" value="Chromosome"/>
</dbReference>
<dbReference type="RefSeq" id="WP_012022100.1">
    <property type="nucleotide sequence ID" value="NZ_AP019770.1"/>
</dbReference>
<dbReference type="AlphaFoldDB" id="A0A088E7F4"/>
<evidence type="ECO:0000313" key="1">
    <source>
        <dbReference type="EMBL" id="AIM28296.1"/>
    </source>
</evidence>
<dbReference type="EMBL" id="CP012173">
    <property type="protein sequence ID" value="AKV77335.1"/>
    <property type="molecule type" value="Genomic_DNA"/>
</dbReference>
<dbReference type="Proteomes" id="UP000061362">
    <property type="component" value="Chromosome"/>
</dbReference>
<organism evidence="1 7">
    <name type="scientific">Metallosphaera sedula</name>
    <dbReference type="NCBI Taxonomy" id="43687"/>
    <lineage>
        <taxon>Archaea</taxon>
        <taxon>Thermoproteota</taxon>
        <taxon>Thermoprotei</taxon>
        <taxon>Sulfolobales</taxon>
        <taxon>Sulfolobaceae</taxon>
        <taxon>Metallosphaera</taxon>
    </lineage>
</organism>
<dbReference type="Proteomes" id="UP000029084">
    <property type="component" value="Chromosome"/>
</dbReference>
<dbReference type="PATRIC" id="fig|43687.5.peg.2332"/>
<evidence type="ECO:0000313" key="6">
    <source>
        <dbReference type="EMBL" id="AKV84066.1"/>
    </source>
</evidence>
<dbReference type="EMBL" id="CP008822">
    <property type="protein sequence ID" value="AIM28296.1"/>
    <property type="molecule type" value="Genomic_DNA"/>
</dbReference>
<reference evidence="6 8" key="3">
    <citation type="submission" date="2015-07" db="EMBL/GenBank/DDBJ databases">
        <title>Physiological, transcriptional responses and genome re-sequencing of acid resistant extremely thermoacidophilic Metallosphaera sedula SARC-M1.</title>
        <authorList>
            <person name="Ai C."/>
            <person name="McCarthy S."/>
            <person name="Eckrich V."/>
            <person name="Rudrappa D."/>
            <person name="Qiu G."/>
            <person name="Blum P."/>
        </authorList>
    </citation>
    <scope>NUCLEOTIDE SEQUENCE [LARGE SCALE GENOMIC DNA]</scope>
    <source>
        <strain evidence="6 8">SARC-M1</strain>
    </source>
</reference>
<evidence type="ECO:0000313" key="12">
    <source>
        <dbReference type="Proteomes" id="UP000068832"/>
    </source>
</evidence>
<dbReference type="Proteomes" id="UP000068832">
    <property type="component" value="Chromosome"/>
</dbReference>
<evidence type="ECO:0000313" key="8">
    <source>
        <dbReference type="Proteomes" id="UP000056255"/>
    </source>
</evidence>
<evidence type="ECO:0008006" key="13">
    <source>
        <dbReference type="Google" id="ProtNLM"/>
    </source>
</evidence>
<gene>
    <name evidence="1" type="ORF">HA72_2174</name>
    <name evidence="2" type="ORF">MsedA_2226</name>
    <name evidence="3" type="ORF">MsedB_2228</name>
    <name evidence="4" type="ORF">MsedC_2226</name>
    <name evidence="5" type="ORF">MsedD_2227</name>
    <name evidence="6" type="ORF">MsedE_2229</name>
</gene>
<evidence type="ECO:0000313" key="4">
    <source>
        <dbReference type="EMBL" id="AKV79586.1"/>
    </source>
</evidence>
<evidence type="ECO:0000313" key="2">
    <source>
        <dbReference type="EMBL" id="AKV75097.1"/>
    </source>
</evidence>
<evidence type="ECO:0000313" key="7">
    <source>
        <dbReference type="Proteomes" id="UP000029084"/>
    </source>
</evidence>
<dbReference type="Proteomes" id="UP000062475">
    <property type="component" value="Chromosome"/>
</dbReference>
<evidence type="ECO:0000313" key="11">
    <source>
        <dbReference type="Proteomes" id="UP000062475"/>
    </source>
</evidence>
<sequence length="71" mass="8771">MENLEQEIISLLRERPMISEEIRDKLMEKGVRFTPLELRETLATMVREGKIEKYPDYDRRKFYFRLRSDNF</sequence>
<evidence type="ECO:0000313" key="5">
    <source>
        <dbReference type="EMBL" id="AKV81831.1"/>
    </source>
</evidence>
<dbReference type="EMBL" id="CP012175">
    <property type="protein sequence ID" value="AKV81831.1"/>
    <property type="molecule type" value="Genomic_DNA"/>
</dbReference>
<evidence type="ECO:0000313" key="9">
    <source>
        <dbReference type="Proteomes" id="UP000061362"/>
    </source>
</evidence>
<evidence type="ECO:0000313" key="10">
    <source>
        <dbReference type="Proteomes" id="UP000062398"/>
    </source>
</evidence>
<dbReference type="OMA" id="PMISEQI"/>